<feature type="compositionally biased region" description="Gly residues" evidence="1">
    <location>
        <begin position="51"/>
        <end position="65"/>
    </location>
</feature>
<dbReference type="RefSeq" id="WP_070353221.1">
    <property type="nucleotide sequence ID" value="NZ_CP043474.1"/>
</dbReference>
<dbReference type="EMBL" id="MCHX01000022">
    <property type="protein sequence ID" value="OFJ53675.1"/>
    <property type="molecule type" value="Genomic_DNA"/>
</dbReference>
<evidence type="ECO:0000313" key="3">
    <source>
        <dbReference type="Proteomes" id="UP000178953"/>
    </source>
</evidence>
<evidence type="ECO:0000313" key="2">
    <source>
        <dbReference type="EMBL" id="OFJ53675.1"/>
    </source>
</evidence>
<comment type="caution">
    <text evidence="2">The sequence shown here is derived from an EMBL/GenBank/DDBJ whole genome shotgun (WGS) entry which is preliminary data.</text>
</comment>
<gene>
    <name evidence="2" type="ORF">BEL07_11450</name>
</gene>
<keyword evidence="3" id="KW-1185">Reference proteome</keyword>
<name>A0A1E8Q5B9_9MYCO</name>
<reference evidence="2 3" key="1">
    <citation type="submission" date="2016-09" db="EMBL/GenBank/DDBJ databases">
        <title>genome sequence of Mycobacterium sp. 739 SCH.</title>
        <authorList>
            <person name="Greninger A.L."/>
            <person name="Qin X."/>
            <person name="Jerome K."/>
            <person name="Vora S."/>
            <person name="Quinn K."/>
        </authorList>
    </citation>
    <scope>NUCLEOTIDE SEQUENCE [LARGE SCALE GENOMIC DNA]</scope>
    <source>
        <strain evidence="2 3">SCH</strain>
    </source>
</reference>
<proteinExistence type="predicted"/>
<dbReference type="Proteomes" id="UP000178953">
    <property type="component" value="Unassembled WGS sequence"/>
</dbReference>
<evidence type="ECO:0008006" key="4">
    <source>
        <dbReference type="Google" id="ProtNLM"/>
    </source>
</evidence>
<accession>A0A1E8Q5B9</accession>
<feature type="region of interest" description="Disordered" evidence="1">
    <location>
        <begin position="34"/>
        <end position="90"/>
    </location>
</feature>
<organism evidence="2 3">
    <name type="scientific">Mycolicibacterium grossiae</name>
    <dbReference type="NCBI Taxonomy" id="1552759"/>
    <lineage>
        <taxon>Bacteria</taxon>
        <taxon>Bacillati</taxon>
        <taxon>Actinomycetota</taxon>
        <taxon>Actinomycetes</taxon>
        <taxon>Mycobacteriales</taxon>
        <taxon>Mycobacteriaceae</taxon>
        <taxon>Mycolicibacterium</taxon>
    </lineage>
</organism>
<sequence>MTRMVGGVLIAGGVGLGSVLGTVPIASAAPSAPLPLKPGHGHDGPFCPPGCGNGPGNGNGHGNGRGNDDKGPWWANNSHEWWDDRNGPPPWGWGPPPPLQWNGGPLPGRVNYWGYDAAPVWNDGNAQWGIWLFGQWIPIFGAGVR</sequence>
<protein>
    <recommendedName>
        <fullName evidence="4">Chitin-binding protein</fullName>
    </recommendedName>
</protein>
<dbReference type="AlphaFoldDB" id="A0A1E8Q5B9"/>
<evidence type="ECO:0000256" key="1">
    <source>
        <dbReference type="SAM" id="MobiDB-lite"/>
    </source>
</evidence>